<accession>A0A816VMR5</accession>
<comment type="similarity">
    <text evidence="1">Belongs to the GLTP family.</text>
</comment>
<keyword evidence="2" id="KW-0813">Transport</keyword>
<dbReference type="EMBL" id="HG994357">
    <property type="protein sequence ID" value="CAF2122735.1"/>
    <property type="molecule type" value="Genomic_DNA"/>
</dbReference>
<dbReference type="GO" id="GO:0120016">
    <property type="term" value="F:sphingolipid transfer activity"/>
    <property type="evidence" value="ECO:0007669"/>
    <property type="project" value="UniProtKB-ARBA"/>
</dbReference>
<evidence type="ECO:0000313" key="5">
    <source>
        <dbReference type="EMBL" id="CAF2122735.1"/>
    </source>
</evidence>
<name>A0A816VMR5_BRANA</name>
<dbReference type="GO" id="GO:0120014">
    <property type="term" value="F:phospholipid transfer activity"/>
    <property type="evidence" value="ECO:0007669"/>
    <property type="project" value="UniProtKB-ARBA"/>
</dbReference>
<dbReference type="AlphaFoldDB" id="A0A816VMR5"/>
<evidence type="ECO:0000259" key="4">
    <source>
        <dbReference type="Pfam" id="PF08718"/>
    </source>
</evidence>
<dbReference type="Gene3D" id="1.10.3520.10">
    <property type="entry name" value="Glycolipid transfer protein"/>
    <property type="match status" value="1"/>
</dbReference>
<keyword evidence="3" id="KW-0445">Lipid transport</keyword>
<dbReference type="Proteomes" id="UP001295469">
    <property type="component" value="Chromosome A03"/>
</dbReference>
<dbReference type="InterPro" id="IPR036497">
    <property type="entry name" value="GLTP_sf"/>
</dbReference>
<dbReference type="PANTHER" id="PTHR10219:SF43">
    <property type="entry name" value="GLYCOLIPID TRANSFER PROTEIN DOMAIN-CONTAINING PROTEIN"/>
    <property type="match status" value="1"/>
</dbReference>
<dbReference type="PANTHER" id="PTHR10219">
    <property type="entry name" value="GLYCOLIPID TRANSFER PROTEIN-RELATED"/>
    <property type="match status" value="1"/>
</dbReference>
<evidence type="ECO:0000256" key="1">
    <source>
        <dbReference type="ARBA" id="ARBA00007148"/>
    </source>
</evidence>
<evidence type="ECO:0000256" key="3">
    <source>
        <dbReference type="ARBA" id="ARBA00023055"/>
    </source>
</evidence>
<feature type="domain" description="Glycolipid transfer protein" evidence="4">
    <location>
        <begin position="31"/>
        <end position="170"/>
    </location>
</feature>
<dbReference type="FunFam" id="1.10.3520.10:FF:000005">
    <property type="entry name" value="Accelerated cell death 11"/>
    <property type="match status" value="1"/>
</dbReference>
<protein>
    <submittedName>
        <fullName evidence="5">(rape) hypothetical protein</fullName>
    </submittedName>
</protein>
<organism evidence="5">
    <name type="scientific">Brassica napus</name>
    <name type="common">Rape</name>
    <dbReference type="NCBI Taxonomy" id="3708"/>
    <lineage>
        <taxon>Eukaryota</taxon>
        <taxon>Viridiplantae</taxon>
        <taxon>Streptophyta</taxon>
        <taxon>Embryophyta</taxon>
        <taxon>Tracheophyta</taxon>
        <taxon>Spermatophyta</taxon>
        <taxon>Magnoliopsida</taxon>
        <taxon>eudicotyledons</taxon>
        <taxon>Gunneridae</taxon>
        <taxon>Pentapetalae</taxon>
        <taxon>rosids</taxon>
        <taxon>malvids</taxon>
        <taxon>Brassicales</taxon>
        <taxon>Brassicaceae</taxon>
        <taxon>Brassiceae</taxon>
        <taxon>Brassica</taxon>
    </lineage>
</organism>
<dbReference type="Pfam" id="PF08718">
    <property type="entry name" value="GLTP"/>
    <property type="match status" value="1"/>
</dbReference>
<evidence type="ECO:0000256" key="2">
    <source>
        <dbReference type="ARBA" id="ARBA00022448"/>
    </source>
</evidence>
<proteinExistence type="inferred from homology"/>
<sequence>MADSNAERPLRKISTAFKELAATVSSPSPEVSVAQFSHACSLVSPLFGCLGIAFKFAQMDYVAKVEDLAKASSSVSTLVVMMERDIEANCVRKAGSHTRNLLRVKRGLDMVKALFEEIIASEGNNSLKDPASKSYDQVFRPHHGWVIQKAVALGMCALPTRSQLLTVLNEEGECINSIHTYSCNAVRTYSMSNPVFKIINFGNSNRNLFEIDVGLCSRHIMVHFGVGMC</sequence>
<dbReference type="InterPro" id="IPR014830">
    <property type="entry name" value="Glycolipid_transfer_prot_dom"/>
</dbReference>
<gene>
    <name evidence="5" type="ORF">DARMORV10_A03P19240.1</name>
</gene>
<dbReference type="SUPFAM" id="SSF110004">
    <property type="entry name" value="Glycolipid transfer protein, GLTP"/>
    <property type="match status" value="1"/>
</dbReference>
<dbReference type="GO" id="GO:0005737">
    <property type="term" value="C:cytoplasm"/>
    <property type="evidence" value="ECO:0007669"/>
    <property type="project" value="InterPro"/>
</dbReference>
<reference evidence="5" key="1">
    <citation type="submission" date="2021-01" db="EMBL/GenBank/DDBJ databases">
        <authorList>
            <consortium name="Genoscope - CEA"/>
            <person name="William W."/>
        </authorList>
    </citation>
    <scope>NUCLEOTIDE SEQUENCE</scope>
</reference>